<protein>
    <submittedName>
        <fullName evidence="1">Uncharacterized protein</fullName>
    </submittedName>
</protein>
<proteinExistence type="predicted"/>
<gene>
    <name evidence="1" type="ORF">LC0644_1284</name>
</gene>
<evidence type="ECO:0000313" key="2">
    <source>
        <dbReference type="Proteomes" id="UP000032552"/>
    </source>
</evidence>
<comment type="caution">
    <text evidence="1">The sequence shown here is derived from an EMBL/GenBank/DDBJ whole genome shotgun (WGS) entry which is preliminary data.</text>
</comment>
<dbReference type="AlphaFoldDB" id="A0A0C9NXM2"/>
<reference evidence="2" key="1">
    <citation type="submission" date="2014-05" db="EMBL/GenBank/DDBJ databases">
        <title>Whole genome sequencing of Lactobacillus casei NRIC0644.</title>
        <authorList>
            <person name="Atarashi H."/>
            <person name="Yoshida Y."/>
            <person name="Fujimura S."/>
            <person name="Tanaka N."/>
            <person name="Shiwa Y."/>
            <person name="Yoshikawa H."/>
            <person name="Okada S."/>
            <person name="Nakagawa J."/>
        </authorList>
    </citation>
    <scope>NUCLEOTIDE SEQUENCE [LARGE SCALE GENOMIC DNA]</scope>
    <source>
        <strain evidence="2">NRIC0644</strain>
    </source>
</reference>
<name>A0A0C9NXM2_LACPA</name>
<evidence type="ECO:0000313" key="1">
    <source>
        <dbReference type="EMBL" id="GAN36695.1"/>
    </source>
</evidence>
<dbReference type="Proteomes" id="UP000032552">
    <property type="component" value="Unassembled WGS sequence"/>
</dbReference>
<dbReference type="EMBL" id="BAYM01000086">
    <property type="protein sequence ID" value="GAN36695.1"/>
    <property type="molecule type" value="Genomic_DNA"/>
</dbReference>
<organism evidence="1 2">
    <name type="scientific">Lacticaseibacillus paracasei NRIC 0644</name>
    <dbReference type="NCBI Taxonomy" id="1435038"/>
    <lineage>
        <taxon>Bacteria</taxon>
        <taxon>Bacillati</taxon>
        <taxon>Bacillota</taxon>
        <taxon>Bacilli</taxon>
        <taxon>Lactobacillales</taxon>
        <taxon>Lactobacillaceae</taxon>
        <taxon>Lacticaseibacillus</taxon>
    </lineage>
</organism>
<sequence>MLLYSEKLPVKVRELGTAVVYNGSNNNSIFLGVEKMDLSHALDIVIESLKTNPEMEISNNTLRVLNDVAQCEQHDSNYTYLYLNRHSELSYTVLVTFRALLDNMLDNESIDPDTLTVGDLLLYAAPKTHSTQSVTFQGLNLSQKHGGEKYWDIKRTNTRGDSRGLTFTISTSDFKARISLAAGTSTVVKTDSRKKFAETIKLDRFSRTDSKKIVVLVDKPIIDQLEHLTLRFYNSSFDYGRLILSRTLKNTDAFGDFRRTDRTSRPFVTFVSSLTALDSYLDQGMSEETQLYIIGDKWWEHYNDFFRSSVFELARASKITIRILASTSALMKGQMLRLLSSMRPIYAWFGNANKITFNVQKIDIPEIIECNWQVLDDYIEESKENENYSALSRHLLQFRTNKFASVVSHSPFLTNLHDEIINEIRNLRVDYDYQQALQDAVNGLMADKYDVLLDNQIDAIGNGTKTLVITSDNLVDETRKNFLFRRKRADVHGFSELIRESWYEKYEVLILLNPRTSERRKWVLSAVASRIEIIYPSQSWDSKVSSMQNDVILLRAISQYDDIDDGSAVILANAISSFLDTLMSNKINSRTFIEETNEDDSLYQKGAQETDSDFVSQLLDRHEESSVTDLDDSNTSRVSAKYWLTFDEKKDTAVFGTANGRLLLLMKNDFLEQVPMRRIKSGDVVAYVRLEDSVFQYRQEFKKLLSNLQYRRSMLELDPDKLKDFHWKREFLYYCDRQGLSALQIQQRFSRKGYNRSVAFFNSWKDIDKLSFVPRDVDFIRIIGLLVNEPEMVDRAADYRNSSLKVREDFQNRRQGLLEQFINQPVSEVRLPLSFLTVTDVKVIDREMMRSKTNKVLEYYEY</sequence>
<dbReference type="RefSeq" id="WP_160291601.1">
    <property type="nucleotide sequence ID" value="NZ_BAYM01000086.1"/>
</dbReference>
<accession>A0A0C9NXM2</accession>